<evidence type="ECO:0000256" key="5">
    <source>
        <dbReference type="SAM" id="Phobius"/>
    </source>
</evidence>
<evidence type="ECO:0000256" key="1">
    <source>
        <dbReference type="ARBA" id="ARBA00004141"/>
    </source>
</evidence>
<dbReference type="Gene3D" id="1.10.1450.10">
    <property type="entry name" value="Tetraspanin"/>
    <property type="match status" value="1"/>
</dbReference>
<feature type="transmembrane region" description="Helical" evidence="5">
    <location>
        <begin position="214"/>
        <end position="235"/>
    </location>
</feature>
<feature type="transmembrane region" description="Helical" evidence="5">
    <location>
        <begin position="51"/>
        <end position="74"/>
    </location>
</feature>
<feature type="transmembrane region" description="Helical" evidence="5">
    <location>
        <begin position="14"/>
        <end position="39"/>
    </location>
</feature>
<dbReference type="EMBL" id="CANHGI010000006">
    <property type="protein sequence ID" value="CAI5456791.1"/>
    <property type="molecule type" value="Genomic_DNA"/>
</dbReference>
<dbReference type="PANTHER" id="PTHR19282:SF516">
    <property type="entry name" value="TETRASPANIN"/>
    <property type="match status" value="1"/>
</dbReference>
<dbReference type="OrthoDB" id="438211at2759"/>
<dbReference type="Pfam" id="PF00335">
    <property type="entry name" value="Tetraspanin"/>
    <property type="match status" value="1"/>
</dbReference>
<comment type="subcellular location">
    <subcellularLocation>
        <location evidence="1">Membrane</location>
        <topology evidence="1">Multi-pass membrane protein</topology>
    </subcellularLocation>
</comment>
<name>A0A9P1NA88_9PELO</name>
<dbReference type="InterPro" id="IPR008952">
    <property type="entry name" value="Tetraspanin_EC2_sf"/>
</dbReference>
<gene>
    <name evidence="6" type="ORF">CAMP_LOCUS19428</name>
</gene>
<keyword evidence="3 5" id="KW-1133">Transmembrane helix</keyword>
<dbReference type="InterPro" id="IPR018499">
    <property type="entry name" value="Tetraspanin/Peripherin"/>
</dbReference>
<protein>
    <recommendedName>
        <fullName evidence="8">Tetraspanin</fullName>
    </recommendedName>
</protein>
<dbReference type="Proteomes" id="UP001152747">
    <property type="component" value="Unassembled WGS sequence"/>
</dbReference>
<organism evidence="6 7">
    <name type="scientific">Caenorhabditis angaria</name>
    <dbReference type="NCBI Taxonomy" id="860376"/>
    <lineage>
        <taxon>Eukaryota</taxon>
        <taxon>Metazoa</taxon>
        <taxon>Ecdysozoa</taxon>
        <taxon>Nematoda</taxon>
        <taxon>Chromadorea</taxon>
        <taxon>Rhabditida</taxon>
        <taxon>Rhabditina</taxon>
        <taxon>Rhabditomorpha</taxon>
        <taxon>Rhabditoidea</taxon>
        <taxon>Rhabditidae</taxon>
        <taxon>Peloderinae</taxon>
        <taxon>Caenorhabditis</taxon>
    </lineage>
</organism>
<feature type="transmembrane region" description="Helical" evidence="5">
    <location>
        <begin position="80"/>
        <end position="99"/>
    </location>
</feature>
<reference evidence="6" key="1">
    <citation type="submission" date="2022-11" db="EMBL/GenBank/DDBJ databases">
        <authorList>
            <person name="Kikuchi T."/>
        </authorList>
    </citation>
    <scope>NUCLEOTIDE SEQUENCE</scope>
    <source>
        <strain evidence="6">PS1010</strain>
    </source>
</reference>
<comment type="caution">
    <text evidence="6">The sequence shown here is derived from an EMBL/GenBank/DDBJ whole genome shotgun (WGS) entry which is preliminary data.</text>
</comment>
<evidence type="ECO:0000256" key="3">
    <source>
        <dbReference type="ARBA" id="ARBA00022989"/>
    </source>
</evidence>
<evidence type="ECO:0000313" key="7">
    <source>
        <dbReference type="Proteomes" id="UP001152747"/>
    </source>
</evidence>
<dbReference type="PANTHER" id="PTHR19282">
    <property type="entry name" value="TETRASPANIN"/>
    <property type="match status" value="1"/>
</dbReference>
<proteinExistence type="predicted"/>
<keyword evidence="7" id="KW-1185">Reference proteome</keyword>
<accession>A0A9P1NA88</accession>
<sequence length="271" mass="31475">MKFTSCCITILKSLSFMVVITGLIFFSLATWLLLFNGYFIPLLHKNPNYFYMIYIIVSIGVLNFITIFLINPMFHSRCSLFFYILLILMSLSLEVTLIYTHQNYKFMFANELLESLKIDVSEKYSVDVGITPAIDELQQKGKCCGANAFNDYPVKKKKANEYYEEYPRVRVQYIPDSCCRSFSKNCGISDNPSNIYYRGCLGYLQEEIHHNLKFIFVLTSAAIIIQFFSLLTSFLTCFCCRKRNSNSSLNLNSTNENRSSKDRDRELFLLD</sequence>
<evidence type="ECO:0000256" key="2">
    <source>
        <dbReference type="ARBA" id="ARBA00022692"/>
    </source>
</evidence>
<dbReference type="SUPFAM" id="SSF48652">
    <property type="entry name" value="Tetraspanin"/>
    <property type="match status" value="1"/>
</dbReference>
<dbReference type="GO" id="GO:0005886">
    <property type="term" value="C:plasma membrane"/>
    <property type="evidence" value="ECO:0007669"/>
    <property type="project" value="TreeGrafter"/>
</dbReference>
<evidence type="ECO:0008006" key="8">
    <source>
        <dbReference type="Google" id="ProtNLM"/>
    </source>
</evidence>
<dbReference type="AlphaFoldDB" id="A0A9P1NA88"/>
<evidence type="ECO:0000313" key="6">
    <source>
        <dbReference type="EMBL" id="CAI5456791.1"/>
    </source>
</evidence>
<keyword evidence="2 5" id="KW-0812">Transmembrane</keyword>
<keyword evidence="4 5" id="KW-0472">Membrane</keyword>
<evidence type="ECO:0000256" key="4">
    <source>
        <dbReference type="ARBA" id="ARBA00023136"/>
    </source>
</evidence>